<dbReference type="EMBL" id="KN716216">
    <property type="protein sequence ID" value="KJH50072.1"/>
    <property type="molecule type" value="Genomic_DNA"/>
</dbReference>
<proteinExistence type="predicted"/>
<reference evidence="3" key="2">
    <citation type="journal article" date="2016" name="Sci. Rep.">
        <title>Dictyocaulus viviparus genome, variome and transcriptome elucidate lungworm biology and support future intervention.</title>
        <authorList>
            <person name="McNulty S.N."/>
            <person name="Strube C."/>
            <person name="Rosa B.A."/>
            <person name="Martin J.C."/>
            <person name="Tyagi R."/>
            <person name="Choi Y.J."/>
            <person name="Wang Q."/>
            <person name="Hallsworth Pepin K."/>
            <person name="Zhang X."/>
            <person name="Ozersky P."/>
            <person name="Wilson R.K."/>
            <person name="Sternberg P.W."/>
            <person name="Gasser R.B."/>
            <person name="Mitreva M."/>
        </authorList>
    </citation>
    <scope>NUCLEOTIDE SEQUENCE [LARGE SCALE GENOMIC DNA]</scope>
    <source>
        <strain evidence="3">HannoverDv2000</strain>
    </source>
</reference>
<organism evidence="2 3">
    <name type="scientific">Dictyocaulus viviparus</name>
    <name type="common">Bovine lungworm</name>
    <dbReference type="NCBI Taxonomy" id="29172"/>
    <lineage>
        <taxon>Eukaryota</taxon>
        <taxon>Metazoa</taxon>
        <taxon>Ecdysozoa</taxon>
        <taxon>Nematoda</taxon>
        <taxon>Chromadorea</taxon>
        <taxon>Rhabditida</taxon>
        <taxon>Rhabditina</taxon>
        <taxon>Rhabditomorpha</taxon>
        <taxon>Strongyloidea</taxon>
        <taxon>Metastrongylidae</taxon>
        <taxon>Dictyocaulus</taxon>
    </lineage>
</organism>
<dbReference type="Proteomes" id="UP000053766">
    <property type="component" value="Unassembled WGS sequence"/>
</dbReference>
<sequence length="91" mass="10851">MPYGSPAPQPRTDIHRYVILMRINVPKPSSRAKFNVKQFIEKHKLGVLQAISKLMHFFSTTDHKYTVKYWYNNLFFIITLTYLLMRFPTDV</sequence>
<dbReference type="InterPro" id="IPR036610">
    <property type="entry name" value="PEBP-like_sf"/>
</dbReference>
<reference evidence="2 3" key="1">
    <citation type="submission" date="2013-11" db="EMBL/GenBank/DDBJ databases">
        <title>Draft genome of the bovine lungworm Dictyocaulus viviparus.</title>
        <authorList>
            <person name="Mitreva M."/>
        </authorList>
    </citation>
    <scope>NUCLEOTIDE SEQUENCE [LARGE SCALE GENOMIC DNA]</scope>
    <source>
        <strain evidence="2 3">HannoverDv2000</strain>
    </source>
</reference>
<evidence type="ECO:0000256" key="1">
    <source>
        <dbReference type="SAM" id="Phobius"/>
    </source>
</evidence>
<gene>
    <name evidence="2" type="ORF">DICVIV_03793</name>
</gene>
<keyword evidence="1" id="KW-0812">Transmembrane</keyword>
<evidence type="ECO:0008006" key="4">
    <source>
        <dbReference type="Google" id="ProtNLM"/>
    </source>
</evidence>
<dbReference type="Gene3D" id="3.90.280.10">
    <property type="entry name" value="PEBP-like"/>
    <property type="match status" value="1"/>
</dbReference>
<keyword evidence="1" id="KW-1133">Transmembrane helix</keyword>
<protein>
    <recommendedName>
        <fullName evidence="4">Phosphatidylethanolamine-binding protein</fullName>
    </recommendedName>
</protein>
<name>A0A0D8Y1N2_DICVI</name>
<dbReference type="AlphaFoldDB" id="A0A0D8Y1N2"/>
<evidence type="ECO:0000313" key="3">
    <source>
        <dbReference type="Proteomes" id="UP000053766"/>
    </source>
</evidence>
<dbReference type="SUPFAM" id="SSF49777">
    <property type="entry name" value="PEBP-like"/>
    <property type="match status" value="1"/>
</dbReference>
<accession>A0A0D8Y1N2</accession>
<dbReference type="STRING" id="29172.A0A0D8Y1N2"/>
<feature type="transmembrane region" description="Helical" evidence="1">
    <location>
        <begin position="69"/>
        <end position="85"/>
    </location>
</feature>
<evidence type="ECO:0000313" key="2">
    <source>
        <dbReference type="EMBL" id="KJH50072.1"/>
    </source>
</evidence>
<dbReference type="OrthoDB" id="2506647at2759"/>
<keyword evidence="1" id="KW-0472">Membrane</keyword>
<keyword evidence="3" id="KW-1185">Reference proteome</keyword>